<sequence length="151" mass="16442">MKTTIAIFVLVISMVTGMFAKGITGINPTADSATYKLTVVLSDVNNRSGKLYIGLANNEATFKGQSIKNIAIDVPASGEITVIFDGLTPGRYAIRLYQDLNSNQKLDFSGQMPAEPFGFSNVTRLMGPPSFDQCSFELTENKAIRISMMEM</sequence>
<dbReference type="RefSeq" id="WP_167204567.1">
    <property type="nucleotide sequence ID" value="NZ_CP050063.1"/>
</dbReference>
<evidence type="ECO:0000313" key="2">
    <source>
        <dbReference type="Proteomes" id="UP000501802"/>
    </source>
</evidence>
<dbReference type="Proteomes" id="UP000501802">
    <property type="component" value="Chromosome"/>
</dbReference>
<dbReference type="KEGG" id="spib:G8759_01525"/>
<keyword evidence="2" id="KW-1185">Reference proteome</keyword>
<reference evidence="1 2" key="1">
    <citation type="submission" date="2020-03" db="EMBL/GenBank/DDBJ databases">
        <authorList>
            <person name="Kim M.K."/>
        </authorList>
    </citation>
    <scope>NUCLEOTIDE SEQUENCE [LARGE SCALE GENOMIC DNA]</scope>
    <source>
        <strain evidence="1 2">BT328</strain>
    </source>
</reference>
<proteinExistence type="predicted"/>
<organism evidence="1 2">
    <name type="scientific">Spirosoma aureum</name>
    <dbReference type="NCBI Taxonomy" id="2692134"/>
    <lineage>
        <taxon>Bacteria</taxon>
        <taxon>Pseudomonadati</taxon>
        <taxon>Bacteroidota</taxon>
        <taxon>Cytophagia</taxon>
        <taxon>Cytophagales</taxon>
        <taxon>Cytophagaceae</taxon>
        <taxon>Spirosoma</taxon>
    </lineage>
</organism>
<dbReference type="Pfam" id="PF09912">
    <property type="entry name" value="DUF2141"/>
    <property type="match status" value="1"/>
</dbReference>
<dbReference type="InterPro" id="IPR018673">
    <property type="entry name" value="DUF2141"/>
</dbReference>
<name>A0A6G9AGH3_9BACT</name>
<protein>
    <submittedName>
        <fullName evidence="1">DUF2141 domain-containing protein</fullName>
    </submittedName>
</protein>
<gene>
    <name evidence="1" type="ORF">G8759_01525</name>
</gene>
<dbReference type="EMBL" id="CP050063">
    <property type="protein sequence ID" value="QIP11409.1"/>
    <property type="molecule type" value="Genomic_DNA"/>
</dbReference>
<accession>A0A6G9AGH3</accession>
<dbReference type="AlphaFoldDB" id="A0A6G9AGH3"/>
<evidence type="ECO:0000313" key="1">
    <source>
        <dbReference type="EMBL" id="QIP11409.1"/>
    </source>
</evidence>